<evidence type="ECO:0000256" key="1">
    <source>
        <dbReference type="ARBA" id="ARBA00018370"/>
    </source>
</evidence>
<dbReference type="Gene3D" id="1.10.4030.10">
    <property type="entry name" value="Porin chaperone SurA, peptide-binding domain"/>
    <property type="match status" value="1"/>
</dbReference>
<dbReference type="InterPro" id="IPR027304">
    <property type="entry name" value="Trigger_fact/SurA_dom_sf"/>
</dbReference>
<dbReference type="PROSITE" id="PS50198">
    <property type="entry name" value="PPIC_PPIASE_2"/>
    <property type="match status" value="1"/>
</dbReference>
<keyword evidence="5" id="KW-0697">Rotamase</keyword>
<dbReference type="RefSeq" id="WP_090267113.1">
    <property type="nucleotide sequence ID" value="NZ_FOEP01000001.1"/>
</dbReference>
<dbReference type="PANTHER" id="PTHR47637:SF1">
    <property type="entry name" value="CHAPERONE SURA"/>
    <property type="match status" value="1"/>
</dbReference>
<evidence type="ECO:0000313" key="7">
    <source>
        <dbReference type="EMBL" id="SEP57497.1"/>
    </source>
</evidence>
<dbReference type="SUPFAM" id="SSF109998">
    <property type="entry name" value="Triger factor/SurA peptide-binding domain-like"/>
    <property type="match status" value="1"/>
</dbReference>
<dbReference type="PANTHER" id="PTHR47637">
    <property type="entry name" value="CHAPERONE SURA"/>
    <property type="match status" value="1"/>
</dbReference>
<feature type="domain" description="PpiC" evidence="6">
    <location>
        <begin position="166"/>
        <end position="262"/>
    </location>
</feature>
<evidence type="ECO:0000259" key="6">
    <source>
        <dbReference type="PROSITE" id="PS50198"/>
    </source>
</evidence>
<evidence type="ECO:0000256" key="4">
    <source>
        <dbReference type="ARBA" id="ARBA00031484"/>
    </source>
</evidence>
<dbReference type="InterPro" id="IPR000297">
    <property type="entry name" value="PPIase_PpiC"/>
</dbReference>
<dbReference type="InterPro" id="IPR050280">
    <property type="entry name" value="OMP_Chaperone_SurA"/>
</dbReference>
<dbReference type="Gene3D" id="3.10.50.40">
    <property type="match status" value="1"/>
</dbReference>
<evidence type="ECO:0000313" key="8">
    <source>
        <dbReference type="Proteomes" id="UP000198634"/>
    </source>
</evidence>
<dbReference type="Proteomes" id="UP000198634">
    <property type="component" value="Unassembled WGS sequence"/>
</dbReference>
<dbReference type="PROSITE" id="PS01096">
    <property type="entry name" value="PPIC_PPIASE_1"/>
    <property type="match status" value="1"/>
</dbReference>
<dbReference type="STRING" id="657014.SAMN04488092_101222"/>
<evidence type="ECO:0000256" key="3">
    <source>
        <dbReference type="ARBA" id="ARBA00030642"/>
    </source>
</evidence>
<proteinExistence type="predicted"/>
<keyword evidence="5" id="KW-0413">Isomerase</keyword>
<evidence type="ECO:0000256" key="2">
    <source>
        <dbReference type="ARBA" id="ARBA00022729"/>
    </source>
</evidence>
<name>A0A1H8YZN2_9RHOB</name>
<protein>
    <recommendedName>
        <fullName evidence="1">Parvulin-like PPIase</fullName>
    </recommendedName>
    <alternativeName>
        <fullName evidence="3">Peptidyl-prolyl cis-trans isomerase plp</fullName>
    </alternativeName>
    <alternativeName>
        <fullName evidence="4">Rotamase plp</fullName>
    </alternativeName>
</protein>
<reference evidence="7 8" key="1">
    <citation type="submission" date="2016-10" db="EMBL/GenBank/DDBJ databases">
        <authorList>
            <person name="de Groot N.N."/>
        </authorList>
    </citation>
    <scope>NUCLEOTIDE SEQUENCE [LARGE SCALE GENOMIC DNA]</scope>
    <source>
        <strain evidence="7 8">DSM 22007</strain>
    </source>
</reference>
<dbReference type="EMBL" id="FOEP01000001">
    <property type="protein sequence ID" value="SEP57497.1"/>
    <property type="molecule type" value="Genomic_DNA"/>
</dbReference>
<dbReference type="OrthoDB" id="9791746at2"/>
<dbReference type="InterPro" id="IPR023058">
    <property type="entry name" value="PPIase_PpiC_CS"/>
</dbReference>
<evidence type="ECO:0000256" key="5">
    <source>
        <dbReference type="PROSITE-ProRule" id="PRU00278"/>
    </source>
</evidence>
<organism evidence="7 8">
    <name type="scientific">Thalassovita taeanensis</name>
    <dbReference type="NCBI Taxonomy" id="657014"/>
    <lineage>
        <taxon>Bacteria</taxon>
        <taxon>Pseudomonadati</taxon>
        <taxon>Pseudomonadota</taxon>
        <taxon>Alphaproteobacteria</taxon>
        <taxon>Rhodobacterales</taxon>
        <taxon>Roseobacteraceae</taxon>
        <taxon>Thalassovita</taxon>
    </lineage>
</organism>
<dbReference type="GO" id="GO:0003755">
    <property type="term" value="F:peptidyl-prolyl cis-trans isomerase activity"/>
    <property type="evidence" value="ECO:0007669"/>
    <property type="project" value="UniProtKB-KW"/>
</dbReference>
<accession>A0A1H8YZN2</accession>
<dbReference type="InterPro" id="IPR046357">
    <property type="entry name" value="PPIase_dom_sf"/>
</dbReference>
<keyword evidence="8" id="KW-1185">Reference proteome</keyword>
<sequence>MKQTMRQIIFAAATIGGLLISPVTALAQGLFAPVIQVNDRVITQYEINQRVALLKALGVPGNPSELAPKQLIEDRLKLDVTSAVGLTLTEEGIDAGVAEFAGRANLTPDALFAGLATQGVDRQTFIDFIVAGVSWRELIRARYSGRVSISDGDVDKALSAVSGGSSVRVLLSEIIIPIPPEQEAEVQAVAERISQMKSITEFSSAARKYSATGTRGQGGRLGWMPITNLPVALRPILLGLAPGEVTDPLPFQGAVALFQMRAIEESDYKAPEIAAIEYAAYYIPGGRTEAALATAAKIKNQVNTCDDLYGIAKGQPAEVLERGAKKPDELPRDIAIELAKLDKGEVSTNLTRADGQTLVFLMLCGRTPAIAEDASRDDISRQLRNQQLESYANGFLEELRADARIIYK</sequence>
<dbReference type="Pfam" id="PF00639">
    <property type="entry name" value="Rotamase"/>
    <property type="match status" value="1"/>
</dbReference>
<dbReference type="AlphaFoldDB" id="A0A1H8YZN2"/>
<keyword evidence="2" id="KW-0732">Signal</keyword>
<dbReference type="SUPFAM" id="SSF54534">
    <property type="entry name" value="FKBP-like"/>
    <property type="match status" value="1"/>
</dbReference>
<gene>
    <name evidence="7" type="ORF">SAMN04488092_101222</name>
</gene>